<dbReference type="AlphaFoldDB" id="A0A2P5DIE1"/>
<protein>
    <submittedName>
        <fullName evidence="1">Uncharacterized protein</fullName>
    </submittedName>
</protein>
<accession>A0A2P5DIE1</accession>
<reference evidence="2" key="1">
    <citation type="submission" date="2016-06" db="EMBL/GenBank/DDBJ databases">
        <title>Parallel loss of symbiosis genes in relatives of nitrogen-fixing non-legume Parasponia.</title>
        <authorList>
            <person name="Van Velzen R."/>
            <person name="Holmer R."/>
            <person name="Bu F."/>
            <person name="Rutten L."/>
            <person name="Van Zeijl A."/>
            <person name="Liu W."/>
            <person name="Santuari L."/>
            <person name="Cao Q."/>
            <person name="Sharma T."/>
            <person name="Shen D."/>
            <person name="Roswanjaya Y."/>
            <person name="Wardhani T."/>
            <person name="Kalhor M.S."/>
            <person name="Jansen J."/>
            <person name="Van den Hoogen J."/>
            <person name="Gungor B."/>
            <person name="Hartog M."/>
            <person name="Hontelez J."/>
            <person name="Verver J."/>
            <person name="Yang W.-C."/>
            <person name="Schijlen E."/>
            <person name="Repin R."/>
            <person name="Schilthuizen M."/>
            <person name="Schranz E."/>
            <person name="Heidstra R."/>
            <person name="Miyata K."/>
            <person name="Fedorova E."/>
            <person name="Kohlen W."/>
            <person name="Bisseling T."/>
            <person name="Smit S."/>
            <person name="Geurts R."/>
        </authorList>
    </citation>
    <scope>NUCLEOTIDE SEQUENCE [LARGE SCALE GENOMIC DNA]</scope>
    <source>
        <strain evidence="2">cv. RG33-2</strain>
    </source>
</reference>
<gene>
    <name evidence="1" type="ORF">TorRG33x02_250450</name>
</gene>
<dbReference type="InParanoid" id="A0A2P5DIE1"/>
<dbReference type="EMBL" id="JXTC01000268">
    <property type="protein sequence ID" value="PON73069.1"/>
    <property type="molecule type" value="Genomic_DNA"/>
</dbReference>
<sequence>MVGLKVCLVWFGLGWVQLGLGLWLNRNLENVSFESNPLSSSSSSLSEFSIIHGGGLALVSGKQFKVQAF</sequence>
<keyword evidence="2" id="KW-1185">Reference proteome</keyword>
<evidence type="ECO:0000313" key="2">
    <source>
        <dbReference type="Proteomes" id="UP000237000"/>
    </source>
</evidence>
<evidence type="ECO:0000313" key="1">
    <source>
        <dbReference type="EMBL" id="PON73069.1"/>
    </source>
</evidence>
<name>A0A2P5DIE1_TREOI</name>
<organism evidence="1 2">
    <name type="scientific">Trema orientale</name>
    <name type="common">Charcoal tree</name>
    <name type="synonym">Celtis orientalis</name>
    <dbReference type="NCBI Taxonomy" id="63057"/>
    <lineage>
        <taxon>Eukaryota</taxon>
        <taxon>Viridiplantae</taxon>
        <taxon>Streptophyta</taxon>
        <taxon>Embryophyta</taxon>
        <taxon>Tracheophyta</taxon>
        <taxon>Spermatophyta</taxon>
        <taxon>Magnoliopsida</taxon>
        <taxon>eudicotyledons</taxon>
        <taxon>Gunneridae</taxon>
        <taxon>Pentapetalae</taxon>
        <taxon>rosids</taxon>
        <taxon>fabids</taxon>
        <taxon>Rosales</taxon>
        <taxon>Cannabaceae</taxon>
        <taxon>Trema</taxon>
    </lineage>
</organism>
<comment type="caution">
    <text evidence="1">The sequence shown here is derived from an EMBL/GenBank/DDBJ whole genome shotgun (WGS) entry which is preliminary data.</text>
</comment>
<proteinExistence type="predicted"/>
<dbReference type="Proteomes" id="UP000237000">
    <property type="component" value="Unassembled WGS sequence"/>
</dbReference>